<evidence type="ECO:0000313" key="2">
    <source>
        <dbReference type="Proteomes" id="UP001234178"/>
    </source>
</evidence>
<protein>
    <submittedName>
        <fullName evidence="1">Uncharacterized protein</fullName>
    </submittedName>
</protein>
<comment type="caution">
    <text evidence="1">The sequence shown here is derived from an EMBL/GenBank/DDBJ whole genome shotgun (WGS) entry which is preliminary data.</text>
</comment>
<reference evidence="1 2" key="1">
    <citation type="journal article" date="2023" name="Nucleic Acids Res.">
        <title>The hologenome of Daphnia magna reveals possible DNA methylation and microbiome-mediated evolution of the host genome.</title>
        <authorList>
            <person name="Chaturvedi A."/>
            <person name="Li X."/>
            <person name="Dhandapani V."/>
            <person name="Marshall H."/>
            <person name="Kissane S."/>
            <person name="Cuenca-Cambronero M."/>
            <person name="Asole G."/>
            <person name="Calvet F."/>
            <person name="Ruiz-Romero M."/>
            <person name="Marangio P."/>
            <person name="Guigo R."/>
            <person name="Rago D."/>
            <person name="Mirbahai L."/>
            <person name="Eastwood N."/>
            <person name="Colbourne J.K."/>
            <person name="Zhou J."/>
            <person name="Mallon E."/>
            <person name="Orsini L."/>
        </authorList>
    </citation>
    <scope>NUCLEOTIDE SEQUENCE [LARGE SCALE GENOMIC DNA]</scope>
    <source>
        <strain evidence="1">LRV0_1</strain>
    </source>
</reference>
<sequence>MDCQPPHQKKAANPPMVENTWLLMKSEWREYNGVFPPTVLKVDGKYSGSEYPFIGLQMYGSFPVNLIGNGDNSTVIFRHPYEKQTGNFPRSYYGGSLPTNSVGSYYREFP</sequence>
<keyword evidence="2" id="KW-1185">Reference proteome</keyword>
<name>A0ABR0B075_9CRUS</name>
<accession>A0ABR0B075</accession>
<evidence type="ECO:0000313" key="1">
    <source>
        <dbReference type="EMBL" id="KAK4030786.1"/>
    </source>
</evidence>
<organism evidence="1 2">
    <name type="scientific">Daphnia magna</name>
    <dbReference type="NCBI Taxonomy" id="35525"/>
    <lineage>
        <taxon>Eukaryota</taxon>
        <taxon>Metazoa</taxon>
        <taxon>Ecdysozoa</taxon>
        <taxon>Arthropoda</taxon>
        <taxon>Crustacea</taxon>
        <taxon>Branchiopoda</taxon>
        <taxon>Diplostraca</taxon>
        <taxon>Cladocera</taxon>
        <taxon>Anomopoda</taxon>
        <taxon>Daphniidae</taxon>
        <taxon>Daphnia</taxon>
    </lineage>
</organism>
<dbReference type="Proteomes" id="UP001234178">
    <property type="component" value="Unassembled WGS sequence"/>
</dbReference>
<dbReference type="EMBL" id="JAOYFB010000039">
    <property type="protein sequence ID" value="KAK4030786.1"/>
    <property type="molecule type" value="Genomic_DNA"/>
</dbReference>
<gene>
    <name evidence="1" type="ORF">OUZ56_024125</name>
</gene>
<proteinExistence type="predicted"/>